<dbReference type="PANTHER" id="PTHR13373:SF21">
    <property type="entry name" value="NUCLEAR PORE COMPLEX PROTEIN NUP85"/>
    <property type="match status" value="1"/>
</dbReference>
<keyword evidence="5 9" id="KW-0653">Protein transport</keyword>
<keyword evidence="3 9" id="KW-0813">Transport</keyword>
<evidence type="ECO:0000256" key="6">
    <source>
        <dbReference type="ARBA" id="ARBA00023010"/>
    </source>
</evidence>
<evidence type="ECO:0000256" key="3">
    <source>
        <dbReference type="ARBA" id="ARBA00022448"/>
    </source>
</evidence>
<dbReference type="WBParaSite" id="ACAC_0001126001-mRNA-1">
    <property type="protein sequence ID" value="ACAC_0001126001-mRNA-1"/>
    <property type="gene ID" value="ACAC_0001126001"/>
</dbReference>
<comment type="similarity">
    <text evidence="2 9">Belongs to the nucleoporin Nup85 family.</text>
</comment>
<proteinExistence type="inferred from homology"/>
<keyword evidence="4 9" id="KW-0509">mRNA transport</keyword>
<accession>A0A158PBP1</accession>
<evidence type="ECO:0000313" key="10">
    <source>
        <dbReference type="Proteomes" id="UP000035642"/>
    </source>
</evidence>
<keyword evidence="9" id="KW-0472">Membrane</keyword>
<evidence type="ECO:0000256" key="4">
    <source>
        <dbReference type="ARBA" id="ARBA00022816"/>
    </source>
</evidence>
<reference evidence="11" key="2">
    <citation type="submission" date="2016-04" db="UniProtKB">
        <authorList>
            <consortium name="WormBaseParasite"/>
        </authorList>
    </citation>
    <scope>IDENTIFICATION</scope>
</reference>
<reference evidence="10" key="1">
    <citation type="submission" date="2012-09" db="EMBL/GenBank/DDBJ databases">
        <authorList>
            <person name="Martin A.A."/>
        </authorList>
    </citation>
    <scope>NUCLEOTIDE SEQUENCE</scope>
</reference>
<dbReference type="Proteomes" id="UP000035642">
    <property type="component" value="Unassembled WGS sequence"/>
</dbReference>
<keyword evidence="7 9" id="KW-0906">Nuclear pore complex</keyword>
<dbReference type="GO" id="GO:0006406">
    <property type="term" value="P:mRNA export from nucleus"/>
    <property type="evidence" value="ECO:0007669"/>
    <property type="project" value="TreeGrafter"/>
</dbReference>
<dbReference type="GO" id="GO:0031965">
    <property type="term" value="C:nuclear membrane"/>
    <property type="evidence" value="ECO:0007669"/>
    <property type="project" value="UniProtKB-UniRule"/>
</dbReference>
<dbReference type="GO" id="GO:0031080">
    <property type="term" value="C:nuclear pore outer ring"/>
    <property type="evidence" value="ECO:0007669"/>
    <property type="project" value="TreeGrafter"/>
</dbReference>
<organism evidence="10 11">
    <name type="scientific">Angiostrongylus cantonensis</name>
    <name type="common">Rat lungworm</name>
    <dbReference type="NCBI Taxonomy" id="6313"/>
    <lineage>
        <taxon>Eukaryota</taxon>
        <taxon>Metazoa</taxon>
        <taxon>Ecdysozoa</taxon>
        <taxon>Nematoda</taxon>
        <taxon>Chromadorea</taxon>
        <taxon>Rhabditida</taxon>
        <taxon>Rhabditina</taxon>
        <taxon>Rhabditomorpha</taxon>
        <taxon>Strongyloidea</taxon>
        <taxon>Metastrongylidae</taxon>
        <taxon>Angiostrongylus</taxon>
    </lineage>
</organism>
<dbReference type="GO" id="GO:0045893">
    <property type="term" value="P:positive regulation of DNA-templated transcription"/>
    <property type="evidence" value="ECO:0007669"/>
    <property type="project" value="TreeGrafter"/>
</dbReference>
<evidence type="ECO:0000256" key="1">
    <source>
        <dbReference type="ARBA" id="ARBA00004567"/>
    </source>
</evidence>
<keyword evidence="6 9" id="KW-0811">Translocation</keyword>
<comment type="subcellular location">
    <subcellularLocation>
        <location evidence="1 9">Nucleus</location>
        <location evidence="1 9">Nuclear pore complex</location>
    </subcellularLocation>
</comment>
<sequence length="378" mass="43442">MHVIFEKCQQLSRHVRLNNVETLSISREYRSALLHCAEEIEEEENMSKLDRWKHELNSLLTSGAFDSNKNVLFLAQLLHGDRKYLERAASAVVSEWWHLMPFYVFVKNFTVAYNELGTLAHECRDLFKTVENCKDEEFDPFLSILTMKDISVLQGRLRLESHIEAMHIEDEAMAEALMRICEEQDLDDSKACIVNTMTYRYLREEEWSSALSWAMRGGRGHSLDIAVNRIVWQAKKDTLATLSALDHMADYVAELGSHSLAFLFNYYRFHRSLSAGDMRSGVPLLVSMIISPNVPQSFHKVLFGYLMLLLSDTPQIQIPQENIHKLVAFFRQYTIDNATNSDTLDDTIRSLEPLLLMQLSEGEMISAATKNLKLAHTS</sequence>
<evidence type="ECO:0000256" key="8">
    <source>
        <dbReference type="ARBA" id="ARBA00023242"/>
    </source>
</evidence>
<evidence type="ECO:0000256" key="2">
    <source>
        <dbReference type="ARBA" id="ARBA00005573"/>
    </source>
</evidence>
<name>A0A158PBP1_ANGCA</name>
<dbReference type="Pfam" id="PF07575">
    <property type="entry name" value="Nucleopor_Nup85"/>
    <property type="match status" value="2"/>
</dbReference>
<evidence type="ECO:0000256" key="7">
    <source>
        <dbReference type="ARBA" id="ARBA00023132"/>
    </source>
</evidence>
<dbReference type="GO" id="GO:0017056">
    <property type="term" value="F:structural constituent of nuclear pore"/>
    <property type="evidence" value="ECO:0007669"/>
    <property type="project" value="TreeGrafter"/>
</dbReference>
<comment type="function">
    <text evidence="9">Functions as a component of the nuclear pore complex (NPC).</text>
</comment>
<protein>
    <recommendedName>
        <fullName evidence="9">Nuclear pore complex protein Nup85</fullName>
    </recommendedName>
</protein>
<keyword evidence="10" id="KW-1185">Reference proteome</keyword>
<dbReference type="STRING" id="6313.A0A158PBP1"/>
<dbReference type="InterPro" id="IPR011502">
    <property type="entry name" value="Nucleoporin_Nup85"/>
</dbReference>
<evidence type="ECO:0000313" key="11">
    <source>
        <dbReference type="WBParaSite" id="ACAC_0001126001-mRNA-1"/>
    </source>
</evidence>
<dbReference type="PANTHER" id="PTHR13373">
    <property type="entry name" value="FROUNT PROTEIN-RELATED"/>
    <property type="match status" value="1"/>
</dbReference>
<evidence type="ECO:0000256" key="5">
    <source>
        <dbReference type="ARBA" id="ARBA00022927"/>
    </source>
</evidence>
<dbReference type="AlphaFoldDB" id="A0A158PBP1"/>
<keyword evidence="8 9" id="KW-0539">Nucleus</keyword>
<dbReference type="GO" id="GO:0006606">
    <property type="term" value="P:protein import into nucleus"/>
    <property type="evidence" value="ECO:0007669"/>
    <property type="project" value="TreeGrafter"/>
</dbReference>
<evidence type="ECO:0000256" key="9">
    <source>
        <dbReference type="RuleBase" id="RU365073"/>
    </source>
</evidence>
<comment type="subunit">
    <text evidence="9">Component of the nuclear pore complex (NPC).</text>
</comment>